<dbReference type="EMBL" id="BMLW01000006">
    <property type="protein sequence ID" value="GGP11594.1"/>
    <property type="molecule type" value="Genomic_DNA"/>
</dbReference>
<organism evidence="1 2">
    <name type="scientific">Oceanobacillus neutriphilus</name>
    <dbReference type="NCBI Taxonomy" id="531815"/>
    <lineage>
        <taxon>Bacteria</taxon>
        <taxon>Bacillati</taxon>
        <taxon>Bacillota</taxon>
        <taxon>Bacilli</taxon>
        <taxon>Bacillales</taxon>
        <taxon>Bacillaceae</taxon>
        <taxon>Oceanobacillus</taxon>
    </lineage>
</organism>
<accession>A0ABQ2NVK4</accession>
<comment type="caution">
    <text evidence="1">The sequence shown here is derived from an EMBL/GenBank/DDBJ whole genome shotgun (WGS) entry which is preliminary data.</text>
</comment>
<dbReference type="Proteomes" id="UP000641206">
    <property type="component" value="Unassembled WGS sequence"/>
</dbReference>
<proteinExistence type="predicted"/>
<keyword evidence="2" id="KW-1185">Reference proteome</keyword>
<reference evidence="2" key="1">
    <citation type="journal article" date="2019" name="Int. J. Syst. Evol. Microbiol.">
        <title>The Global Catalogue of Microorganisms (GCM) 10K type strain sequencing project: providing services to taxonomists for standard genome sequencing and annotation.</title>
        <authorList>
            <consortium name="The Broad Institute Genomics Platform"/>
            <consortium name="The Broad Institute Genome Sequencing Center for Infectious Disease"/>
            <person name="Wu L."/>
            <person name="Ma J."/>
        </authorList>
    </citation>
    <scope>NUCLEOTIDE SEQUENCE [LARGE SCALE GENOMIC DNA]</scope>
    <source>
        <strain evidence="2">CGMCC 1.7693</strain>
    </source>
</reference>
<evidence type="ECO:0000313" key="2">
    <source>
        <dbReference type="Proteomes" id="UP000641206"/>
    </source>
</evidence>
<protein>
    <submittedName>
        <fullName evidence="1">Uncharacterized protein</fullName>
    </submittedName>
</protein>
<name>A0ABQ2NVK4_9BACI</name>
<evidence type="ECO:0000313" key="1">
    <source>
        <dbReference type="EMBL" id="GGP11594.1"/>
    </source>
</evidence>
<gene>
    <name evidence="1" type="ORF">GCM10011346_24380</name>
</gene>
<sequence>MSQYIMGRFFLCKHGVFHKLKTIFLRKSSLFSYSNLSNICIQKVLFGDDGNGKMREVYIK</sequence>